<evidence type="ECO:0000256" key="1">
    <source>
        <dbReference type="SAM" id="SignalP"/>
    </source>
</evidence>
<evidence type="ECO:0000313" key="3">
    <source>
        <dbReference type="EMBL" id="MBB3095924.1"/>
    </source>
</evidence>
<evidence type="ECO:0000313" key="4">
    <source>
        <dbReference type="Proteomes" id="UP000590749"/>
    </source>
</evidence>
<dbReference type="RefSeq" id="WP_183221029.1">
    <property type="nucleotide sequence ID" value="NZ_BMPW01000005.1"/>
</dbReference>
<name>A0A7W5AHP3_9ACTN</name>
<gene>
    <name evidence="3" type="ORF">FHR83_003594</name>
</gene>
<organism evidence="3 4">
    <name type="scientific">Actinoplanes campanulatus</name>
    <dbReference type="NCBI Taxonomy" id="113559"/>
    <lineage>
        <taxon>Bacteria</taxon>
        <taxon>Bacillati</taxon>
        <taxon>Actinomycetota</taxon>
        <taxon>Actinomycetes</taxon>
        <taxon>Micromonosporales</taxon>
        <taxon>Micromonosporaceae</taxon>
        <taxon>Actinoplanes</taxon>
    </lineage>
</organism>
<protein>
    <recommendedName>
        <fullName evidence="2">Ricin B lectin domain-containing protein</fullName>
    </recommendedName>
</protein>
<evidence type="ECO:0000259" key="2">
    <source>
        <dbReference type="SMART" id="SM00458"/>
    </source>
</evidence>
<dbReference type="InterPro" id="IPR000772">
    <property type="entry name" value="Ricin_B_lectin"/>
</dbReference>
<sequence length="159" mass="17469">MAKTARLGRCVSKLAILVSVLAVGTAAAPTAAVADTIEIRSTLNNRCLDIKDWNPGNGAKVQMWDCHGGANQKWNMVGNQIRSQLNNRCLDIEGWNSGNGAKVQMWDCHGGANQRWQRSGRLIKSELNNRCLDIEGWNPANGAKVQMWDCHGGANQQWL</sequence>
<dbReference type="Gene3D" id="2.80.10.50">
    <property type="match status" value="3"/>
</dbReference>
<proteinExistence type="predicted"/>
<dbReference type="CDD" id="cd00161">
    <property type="entry name" value="beta-trefoil_Ricin-like"/>
    <property type="match status" value="1"/>
</dbReference>
<keyword evidence="4" id="KW-1185">Reference proteome</keyword>
<dbReference type="SUPFAM" id="SSF50370">
    <property type="entry name" value="Ricin B-like lectins"/>
    <property type="match status" value="1"/>
</dbReference>
<keyword evidence="1" id="KW-0732">Signal</keyword>
<feature type="domain" description="Ricin B lectin" evidence="2">
    <location>
        <begin position="35"/>
        <end position="159"/>
    </location>
</feature>
<accession>A0A7W5AHP3</accession>
<dbReference type="SMART" id="SM00458">
    <property type="entry name" value="RICIN"/>
    <property type="match status" value="1"/>
</dbReference>
<dbReference type="Pfam" id="PF00652">
    <property type="entry name" value="Ricin_B_lectin"/>
    <property type="match status" value="1"/>
</dbReference>
<comment type="caution">
    <text evidence="3">The sequence shown here is derived from an EMBL/GenBank/DDBJ whole genome shotgun (WGS) entry which is preliminary data.</text>
</comment>
<dbReference type="AlphaFoldDB" id="A0A7W5AHP3"/>
<dbReference type="PROSITE" id="PS50231">
    <property type="entry name" value="RICIN_B_LECTIN"/>
    <property type="match status" value="1"/>
</dbReference>
<reference evidence="3 4" key="1">
    <citation type="submission" date="2020-08" db="EMBL/GenBank/DDBJ databases">
        <title>Genomic Encyclopedia of Type Strains, Phase III (KMG-III): the genomes of soil and plant-associated and newly described type strains.</title>
        <authorList>
            <person name="Whitman W."/>
        </authorList>
    </citation>
    <scope>NUCLEOTIDE SEQUENCE [LARGE SCALE GENOMIC DNA]</scope>
    <source>
        <strain evidence="3 4">CECT 3287</strain>
    </source>
</reference>
<dbReference type="EMBL" id="JACHXF010000007">
    <property type="protein sequence ID" value="MBB3095924.1"/>
    <property type="molecule type" value="Genomic_DNA"/>
</dbReference>
<dbReference type="Proteomes" id="UP000590749">
    <property type="component" value="Unassembled WGS sequence"/>
</dbReference>
<feature type="signal peptide" evidence="1">
    <location>
        <begin position="1"/>
        <end position="34"/>
    </location>
</feature>
<dbReference type="InterPro" id="IPR035992">
    <property type="entry name" value="Ricin_B-like_lectins"/>
</dbReference>
<feature type="chain" id="PRO_5031318302" description="Ricin B lectin domain-containing protein" evidence="1">
    <location>
        <begin position="35"/>
        <end position="159"/>
    </location>
</feature>